<sequence>MWLLELTWGDEIAVFEAVHGSAPKYAGQNRANPTAIILSGYLMLKHLGEGEAAQRLLVAVEDVISDGEHVTRDLGGSATTWKMAEAIVEKLEVNRGA</sequence>
<dbReference type="AlphaFoldDB" id="A0A6V8Q0Y4"/>
<comment type="similarity">
    <text evidence="1">Belongs to the isocitrate and isopropylmalate dehydrogenases family.</text>
</comment>
<evidence type="ECO:0000256" key="1">
    <source>
        <dbReference type="ARBA" id="ARBA00007769"/>
    </source>
</evidence>
<gene>
    <name evidence="4" type="ORF">HKBW3S44_00717</name>
</gene>
<evidence type="ECO:0000313" key="4">
    <source>
        <dbReference type="EMBL" id="GFP37036.1"/>
    </source>
</evidence>
<dbReference type="InterPro" id="IPR024084">
    <property type="entry name" value="IsoPropMal-DH-like_dom"/>
</dbReference>
<dbReference type="Gene3D" id="3.40.718.10">
    <property type="entry name" value="Isopropylmalate Dehydrogenase"/>
    <property type="match status" value="1"/>
</dbReference>
<name>A0A6V8Q0Y4_9ACTN</name>
<evidence type="ECO:0000256" key="2">
    <source>
        <dbReference type="ARBA" id="ARBA00023002"/>
    </source>
</evidence>
<dbReference type="GO" id="GO:0004449">
    <property type="term" value="F:isocitrate dehydrogenase (NAD+) activity"/>
    <property type="evidence" value="ECO:0007669"/>
    <property type="project" value="TreeGrafter"/>
</dbReference>
<proteinExistence type="inferred from homology"/>
<dbReference type="SUPFAM" id="SSF53659">
    <property type="entry name" value="Isocitrate/Isopropylmalate dehydrogenase-like"/>
    <property type="match status" value="1"/>
</dbReference>
<organism evidence="4">
    <name type="scientific">Candidatus Hakubella thermalkaliphila</name>
    <dbReference type="NCBI Taxonomy" id="2754717"/>
    <lineage>
        <taxon>Bacteria</taxon>
        <taxon>Bacillati</taxon>
        <taxon>Actinomycetota</taxon>
        <taxon>Actinomycetota incertae sedis</taxon>
        <taxon>Candidatus Hakubellales</taxon>
        <taxon>Candidatus Hakubellaceae</taxon>
        <taxon>Candidatus Hakubella</taxon>
    </lineage>
</organism>
<evidence type="ECO:0000259" key="3">
    <source>
        <dbReference type="Pfam" id="PF00180"/>
    </source>
</evidence>
<accession>A0A6V8Q0Y4</accession>
<keyword evidence="2" id="KW-0560">Oxidoreductase</keyword>
<dbReference type="PANTHER" id="PTHR11835">
    <property type="entry name" value="DECARBOXYLATING DEHYDROGENASES-ISOCITRATE, ISOPROPYLMALATE, TARTRATE"/>
    <property type="match status" value="1"/>
</dbReference>
<dbReference type="Pfam" id="PF00180">
    <property type="entry name" value="Iso_dh"/>
    <property type="match status" value="1"/>
</dbReference>
<dbReference type="EMBL" id="BLSC01000042">
    <property type="protein sequence ID" value="GFP37036.1"/>
    <property type="molecule type" value="Genomic_DNA"/>
</dbReference>
<feature type="domain" description="Isopropylmalate dehydrogenase-like" evidence="3">
    <location>
        <begin position="10"/>
        <end position="87"/>
    </location>
</feature>
<dbReference type="GO" id="GO:0006099">
    <property type="term" value="P:tricarboxylic acid cycle"/>
    <property type="evidence" value="ECO:0007669"/>
    <property type="project" value="TreeGrafter"/>
</dbReference>
<protein>
    <submittedName>
        <fullName evidence="4">Isocitrate dehydrogenase</fullName>
    </submittedName>
</protein>
<dbReference type="PANTHER" id="PTHR11835:SF34">
    <property type="entry name" value="ISOCITRATE DEHYDROGENASE [NAD] SUBUNIT ALPHA, MITOCHONDRIAL"/>
    <property type="match status" value="1"/>
</dbReference>
<reference evidence="4" key="1">
    <citation type="journal article" date="2020" name="Front. Microbiol.">
        <title>Single-cell genomics of novel Actinobacteria with the Wood-Ljungdahl pathway discovered in a serpentinizing system.</title>
        <authorList>
            <person name="Merino N."/>
            <person name="Kawai M."/>
            <person name="Boyd E.S."/>
            <person name="Colman D.R."/>
            <person name="McGlynn S.E."/>
            <person name="Nealson K.H."/>
            <person name="Kurokawa K."/>
            <person name="Hongoh Y."/>
        </authorList>
    </citation>
    <scope>NUCLEOTIDE SEQUENCE [LARGE SCALE GENOMIC DNA]</scope>
    <source>
        <strain evidence="4">S44</strain>
    </source>
</reference>
<comment type="caution">
    <text evidence="4">The sequence shown here is derived from an EMBL/GenBank/DDBJ whole genome shotgun (WGS) entry which is preliminary data.</text>
</comment>
<dbReference type="GO" id="GO:0006102">
    <property type="term" value="P:isocitrate metabolic process"/>
    <property type="evidence" value="ECO:0007669"/>
    <property type="project" value="TreeGrafter"/>
</dbReference>
<dbReference type="Proteomes" id="UP000561271">
    <property type="component" value="Unassembled WGS sequence"/>
</dbReference>